<evidence type="ECO:0000256" key="3">
    <source>
        <dbReference type="ARBA" id="ARBA00022692"/>
    </source>
</evidence>
<dbReference type="InterPro" id="IPR023081">
    <property type="entry name" value="Cell_div_FtsB"/>
</dbReference>
<evidence type="ECO:0000256" key="5">
    <source>
        <dbReference type="ARBA" id="ARBA00023136"/>
    </source>
</evidence>
<keyword evidence="7" id="KW-0175">Coiled coil</keyword>
<gene>
    <name evidence="8" type="ORF">PPG34_16725</name>
</gene>
<keyword evidence="2" id="KW-0132">Cell division</keyword>
<evidence type="ECO:0000256" key="6">
    <source>
        <dbReference type="ARBA" id="ARBA00023306"/>
    </source>
</evidence>
<proteinExistence type="predicted"/>
<evidence type="ECO:0000256" key="7">
    <source>
        <dbReference type="SAM" id="Coils"/>
    </source>
</evidence>
<evidence type="ECO:0000256" key="4">
    <source>
        <dbReference type="ARBA" id="ARBA00022989"/>
    </source>
</evidence>
<dbReference type="PANTHER" id="PTHR37485:SF1">
    <property type="entry name" value="CELL DIVISION PROTEIN FTSB"/>
    <property type="match status" value="1"/>
</dbReference>
<dbReference type="PANTHER" id="PTHR37485">
    <property type="entry name" value="CELL DIVISION PROTEIN FTSB"/>
    <property type="match status" value="1"/>
</dbReference>
<keyword evidence="3" id="KW-0812">Transmembrane</keyword>
<feature type="coiled-coil region" evidence="7">
    <location>
        <begin position="48"/>
        <end position="82"/>
    </location>
</feature>
<dbReference type="InterPro" id="IPR007060">
    <property type="entry name" value="FtsL/DivIC"/>
</dbReference>
<evidence type="ECO:0000313" key="9">
    <source>
        <dbReference type="Proteomes" id="UP001250932"/>
    </source>
</evidence>
<dbReference type="Proteomes" id="UP001250932">
    <property type="component" value="Unassembled WGS sequence"/>
</dbReference>
<comment type="caution">
    <text evidence="8">The sequence shown here is derived from an EMBL/GenBank/DDBJ whole genome shotgun (WGS) entry which is preliminary data.</text>
</comment>
<keyword evidence="4" id="KW-1133">Transmembrane helix</keyword>
<protein>
    <submittedName>
        <fullName evidence="8">Septum formation initiator family protein</fullName>
    </submittedName>
</protein>
<keyword evidence="9" id="KW-1185">Reference proteome</keyword>
<accession>A0ABU3KC82</accession>
<dbReference type="EMBL" id="JAQOUE010000002">
    <property type="protein sequence ID" value="MDT7043998.1"/>
    <property type="molecule type" value="Genomic_DNA"/>
</dbReference>
<evidence type="ECO:0000313" key="8">
    <source>
        <dbReference type="EMBL" id="MDT7043998.1"/>
    </source>
</evidence>
<evidence type="ECO:0000256" key="2">
    <source>
        <dbReference type="ARBA" id="ARBA00022618"/>
    </source>
</evidence>
<name>A0ABU3KC82_9BACT</name>
<evidence type="ECO:0000256" key="1">
    <source>
        <dbReference type="ARBA" id="ARBA00022475"/>
    </source>
</evidence>
<keyword evidence="1" id="KW-1003">Cell membrane</keyword>
<keyword evidence="5" id="KW-0472">Membrane</keyword>
<dbReference type="RefSeq" id="WP_313834584.1">
    <property type="nucleotide sequence ID" value="NZ_JAQOUE010000002.1"/>
</dbReference>
<dbReference type="Pfam" id="PF04977">
    <property type="entry name" value="DivIC"/>
    <property type="match status" value="1"/>
</dbReference>
<sequence>MIRANCKRVANTPQKIPIPRAWQRPLALAVGIALLAMWLLEGAEVTQSLRMADELERMNQEIAQLQQANASLEQEIHLVQHDRFTLEKLARERLGYVKEGEVVYQLVEAQ</sequence>
<keyword evidence="6" id="KW-0131">Cell cycle</keyword>
<reference evidence="8 9" key="1">
    <citation type="journal article" date="2023" name="ISME J.">
        <title>Cultivation and genomic characterization of novel and ubiquitous marine nitrite-oxidizing bacteria from the Nitrospirales.</title>
        <authorList>
            <person name="Mueller A.J."/>
            <person name="Daebeler A."/>
            <person name="Herbold C.W."/>
            <person name="Kirkegaard R.H."/>
            <person name="Daims H."/>
        </authorList>
    </citation>
    <scope>NUCLEOTIDE SEQUENCE [LARGE SCALE GENOMIC DNA]</scope>
    <source>
        <strain evidence="8 9">EB</strain>
    </source>
</reference>
<organism evidence="8 9">
    <name type="scientific">Candidatus Nitronereus thalassa</name>
    <dbReference type="NCBI Taxonomy" id="3020898"/>
    <lineage>
        <taxon>Bacteria</taxon>
        <taxon>Pseudomonadati</taxon>
        <taxon>Nitrospirota</taxon>
        <taxon>Nitrospiria</taxon>
        <taxon>Nitrospirales</taxon>
        <taxon>Nitrospiraceae</taxon>
        <taxon>Candidatus Nitronereus</taxon>
    </lineage>
</organism>